<feature type="domain" description="HTH lysR-type" evidence="5">
    <location>
        <begin position="122"/>
        <end position="168"/>
    </location>
</feature>
<dbReference type="Proteomes" id="UP000279057">
    <property type="component" value="Unassembled WGS sequence"/>
</dbReference>
<dbReference type="InterPro" id="IPR000847">
    <property type="entry name" value="LysR_HTH_N"/>
</dbReference>
<dbReference type="PROSITE" id="PS50931">
    <property type="entry name" value="HTH_LYSR"/>
    <property type="match status" value="1"/>
</dbReference>
<evidence type="ECO:0000259" key="5">
    <source>
        <dbReference type="PROSITE" id="PS50931"/>
    </source>
</evidence>
<dbReference type="EMBL" id="RBOM01000039">
    <property type="protein sequence ID" value="RMM67705.1"/>
    <property type="molecule type" value="Genomic_DNA"/>
</dbReference>
<sequence>MMPERPRRPLLSRHLTPGHTPLHYTFTQCVVGPIEQHGVRQKHQQQTDIQPECFHQADRQPPCGQWHDGQNQSGFETCCVQHASGQAHGKPVPVAQSVEQGVVEHVPEHGDGGDHHCHGAQIAALGSFSAAARRLGKSQSTISEAIARLEIDFGLELFDRSSRQPVLTEAGRVMLGRVDDLLCASDRLRRAAARLAAGVEPRLTLVLSDANQFADFERLMTELDQRFPELEMECVFAEHGDAISLVQSGRASLGLLSAQASYPPEIGHATIDESADFGLFVSHKHPLAALERVDYQQLAGYRALRLNTLVEHSIPTDDLPTSGHRHWSAPNYLLLMDMAAFGFGWSALPRWLVSRYSGGLLKELKVSGWPRRSAVDVIWSFQRSLGPAGAWLLESLVPFAGE</sequence>
<evidence type="ECO:0000256" key="2">
    <source>
        <dbReference type="ARBA" id="ARBA00023015"/>
    </source>
</evidence>
<evidence type="ECO:0000256" key="4">
    <source>
        <dbReference type="ARBA" id="ARBA00023163"/>
    </source>
</evidence>
<dbReference type="GO" id="GO:0000976">
    <property type="term" value="F:transcription cis-regulatory region binding"/>
    <property type="evidence" value="ECO:0007669"/>
    <property type="project" value="TreeGrafter"/>
</dbReference>
<dbReference type="PANTHER" id="PTHR30126">
    <property type="entry name" value="HTH-TYPE TRANSCRIPTIONAL REGULATOR"/>
    <property type="match status" value="1"/>
</dbReference>
<comment type="caution">
    <text evidence="6">The sequence shown here is derived from an EMBL/GenBank/DDBJ whole genome shotgun (WGS) entry which is preliminary data.</text>
</comment>
<keyword evidence="3" id="KW-0238">DNA-binding</keyword>
<keyword evidence="4" id="KW-0804">Transcription</keyword>
<reference evidence="6 7" key="1">
    <citation type="submission" date="2018-08" db="EMBL/GenBank/DDBJ databases">
        <title>Recombination of ecologically and evolutionarily significant loci maintains genetic cohesion in the Pseudomonas syringae species complex.</title>
        <authorList>
            <person name="Dillon M."/>
            <person name="Thakur S."/>
            <person name="Almeida R.N.D."/>
            <person name="Weir B.S."/>
            <person name="Guttman D.S."/>
        </authorList>
    </citation>
    <scope>NUCLEOTIDE SEQUENCE [LARGE SCALE GENOMIC DNA]</scope>
    <source>
        <strain evidence="6 7">ICMP 4332</strain>
    </source>
</reference>
<evidence type="ECO:0000256" key="1">
    <source>
        <dbReference type="ARBA" id="ARBA00009437"/>
    </source>
</evidence>
<dbReference type="PANTHER" id="PTHR30126:SF91">
    <property type="entry name" value="LYSR FAMILY TRANSCRIPTIONAL REGULATOR"/>
    <property type="match status" value="1"/>
</dbReference>
<dbReference type="GO" id="GO:0003700">
    <property type="term" value="F:DNA-binding transcription factor activity"/>
    <property type="evidence" value="ECO:0007669"/>
    <property type="project" value="InterPro"/>
</dbReference>
<accession>A0A3M3G0F1</accession>
<dbReference type="InterPro" id="IPR005119">
    <property type="entry name" value="LysR_subst-bd"/>
</dbReference>
<keyword evidence="2" id="KW-0805">Transcription regulation</keyword>
<dbReference type="Pfam" id="PF00126">
    <property type="entry name" value="HTH_1"/>
    <property type="match status" value="1"/>
</dbReference>
<proteinExistence type="inferred from homology"/>
<dbReference type="CDD" id="cd05466">
    <property type="entry name" value="PBP2_LTTR_substrate"/>
    <property type="match status" value="1"/>
</dbReference>
<protein>
    <submittedName>
        <fullName evidence="6">Transcriptional regulator, LysR family</fullName>
    </submittedName>
</protein>
<dbReference type="InterPro" id="IPR036388">
    <property type="entry name" value="WH-like_DNA-bd_sf"/>
</dbReference>
<dbReference type="InterPro" id="IPR036390">
    <property type="entry name" value="WH_DNA-bd_sf"/>
</dbReference>
<evidence type="ECO:0000256" key="3">
    <source>
        <dbReference type="ARBA" id="ARBA00023125"/>
    </source>
</evidence>
<dbReference type="Gene3D" id="3.40.190.290">
    <property type="match status" value="1"/>
</dbReference>
<dbReference type="Gene3D" id="1.10.10.10">
    <property type="entry name" value="Winged helix-like DNA-binding domain superfamily/Winged helix DNA-binding domain"/>
    <property type="match status" value="1"/>
</dbReference>
<dbReference type="SUPFAM" id="SSF46785">
    <property type="entry name" value="Winged helix' DNA-binding domain"/>
    <property type="match status" value="1"/>
</dbReference>
<dbReference type="AlphaFoldDB" id="A0A3M3G0F1"/>
<dbReference type="Pfam" id="PF03466">
    <property type="entry name" value="LysR_substrate"/>
    <property type="match status" value="1"/>
</dbReference>
<evidence type="ECO:0000313" key="7">
    <source>
        <dbReference type="Proteomes" id="UP000279057"/>
    </source>
</evidence>
<dbReference type="SUPFAM" id="SSF53850">
    <property type="entry name" value="Periplasmic binding protein-like II"/>
    <property type="match status" value="1"/>
</dbReference>
<comment type="similarity">
    <text evidence="1">Belongs to the LysR transcriptional regulatory family.</text>
</comment>
<dbReference type="PRINTS" id="PR00039">
    <property type="entry name" value="HTHLYSR"/>
</dbReference>
<gene>
    <name evidence="6" type="ORF">ALQ74_00589</name>
</gene>
<name>A0A3M3G0F1_PSESG</name>
<evidence type="ECO:0000313" key="6">
    <source>
        <dbReference type="EMBL" id="RMM67705.1"/>
    </source>
</evidence>
<organism evidence="6 7">
    <name type="scientific">Pseudomonas savastanoi pv. glycinea</name>
    <name type="common">Pseudomonas syringae pv. glycinea</name>
    <dbReference type="NCBI Taxonomy" id="318"/>
    <lineage>
        <taxon>Bacteria</taxon>
        <taxon>Pseudomonadati</taxon>
        <taxon>Pseudomonadota</taxon>
        <taxon>Gammaproteobacteria</taxon>
        <taxon>Pseudomonadales</taxon>
        <taxon>Pseudomonadaceae</taxon>
        <taxon>Pseudomonas</taxon>
    </lineage>
</organism>